<name>A0A953LEB8_9BACT</name>
<sequence>MMNGFKESWITNSIDFETVCWAQNKGKELASGTDQLSTSQLRKFFGELRRIESDYERYKEDIPLLTVKLAYATGRNKKSKIKDFYRYFKEMDKAYRSSDNKKESFYRMVKIIESIVAFHKFSGGN</sequence>
<dbReference type="RefSeq" id="WP_222581309.1">
    <property type="nucleotide sequence ID" value="NZ_JAHVHU010000017.1"/>
</dbReference>
<comment type="function">
    <text evidence="1">This subunit may be involved in monitoring complementarity of crRNA and target RNA.</text>
</comment>
<keyword evidence="8" id="KW-1185">Reference proteome</keyword>
<comment type="caution">
    <text evidence="7">The sequence shown here is derived from an EMBL/GenBank/DDBJ whole genome shotgun (WGS) entry which is preliminary data.</text>
</comment>
<evidence type="ECO:0000256" key="3">
    <source>
        <dbReference type="ARBA" id="ARBA00016118"/>
    </source>
</evidence>
<comment type="similarity">
    <text evidence="2">Belongs to the CRISPR-associated Csm2 family.</text>
</comment>
<evidence type="ECO:0000256" key="2">
    <source>
        <dbReference type="ARBA" id="ARBA00006896"/>
    </source>
</evidence>
<dbReference type="GO" id="GO:0003723">
    <property type="term" value="F:RNA binding"/>
    <property type="evidence" value="ECO:0007669"/>
    <property type="project" value="UniProtKB-KW"/>
</dbReference>
<proteinExistence type="inferred from homology"/>
<evidence type="ECO:0000256" key="6">
    <source>
        <dbReference type="ARBA" id="ARBA00031723"/>
    </source>
</evidence>
<evidence type="ECO:0000313" key="8">
    <source>
        <dbReference type="Proteomes" id="UP000753961"/>
    </source>
</evidence>
<accession>A0A953LEB8</accession>
<evidence type="ECO:0000256" key="4">
    <source>
        <dbReference type="ARBA" id="ARBA00022884"/>
    </source>
</evidence>
<evidence type="ECO:0000313" key="7">
    <source>
        <dbReference type="EMBL" id="MBY5959774.1"/>
    </source>
</evidence>
<organism evidence="7 8">
    <name type="scientific">Membranihabitans marinus</name>
    <dbReference type="NCBI Taxonomy" id="1227546"/>
    <lineage>
        <taxon>Bacteria</taxon>
        <taxon>Pseudomonadati</taxon>
        <taxon>Bacteroidota</taxon>
        <taxon>Saprospiria</taxon>
        <taxon>Saprospirales</taxon>
        <taxon>Saprospiraceae</taxon>
        <taxon>Membranihabitans</taxon>
    </lineage>
</organism>
<dbReference type="InterPro" id="IPR010149">
    <property type="entry name" value="CRISPR-assoc_prot_Csm2_III-A"/>
</dbReference>
<protein>
    <recommendedName>
        <fullName evidence="3">CRISPR system Cms protein Csm2</fullName>
    </recommendedName>
    <alternativeName>
        <fullName evidence="6">CRISPR type III A-associated protein Csm2</fullName>
    </alternativeName>
</protein>
<evidence type="ECO:0000256" key="1">
    <source>
        <dbReference type="ARBA" id="ARBA00003640"/>
    </source>
</evidence>
<dbReference type="Pfam" id="PF03750">
    <property type="entry name" value="Csm2_III-A"/>
    <property type="match status" value="1"/>
</dbReference>
<reference evidence="7" key="1">
    <citation type="submission" date="2021-06" db="EMBL/GenBank/DDBJ databases">
        <title>44 bacteria genomes isolated from Dapeng, Shenzhen.</title>
        <authorList>
            <person name="Zheng W."/>
            <person name="Yu S."/>
            <person name="Huang Y."/>
        </authorList>
    </citation>
    <scope>NUCLEOTIDE SEQUENCE</scope>
    <source>
        <strain evidence="7">DP5N28-2</strain>
    </source>
</reference>
<dbReference type="Proteomes" id="UP000753961">
    <property type="component" value="Unassembled WGS sequence"/>
</dbReference>
<gene>
    <name evidence="7" type="primary">csm2</name>
    <name evidence="7" type="ORF">KUV50_16590</name>
</gene>
<dbReference type="AlphaFoldDB" id="A0A953LEB8"/>
<evidence type="ECO:0000256" key="5">
    <source>
        <dbReference type="ARBA" id="ARBA00023118"/>
    </source>
</evidence>
<dbReference type="GO" id="GO:0051607">
    <property type="term" value="P:defense response to virus"/>
    <property type="evidence" value="ECO:0007669"/>
    <property type="project" value="UniProtKB-KW"/>
</dbReference>
<keyword evidence="5" id="KW-0051">Antiviral defense</keyword>
<dbReference type="NCBIfam" id="TIGR01870">
    <property type="entry name" value="cas_TM1810_Csm2"/>
    <property type="match status" value="1"/>
</dbReference>
<keyword evidence="4" id="KW-0694">RNA-binding</keyword>
<dbReference type="CDD" id="cd09647">
    <property type="entry name" value="Csm2_III-A"/>
    <property type="match status" value="1"/>
</dbReference>
<dbReference type="EMBL" id="JAHVHU010000017">
    <property type="protein sequence ID" value="MBY5959774.1"/>
    <property type="molecule type" value="Genomic_DNA"/>
</dbReference>